<evidence type="ECO:0000256" key="4">
    <source>
        <dbReference type="ARBA" id="ARBA00022989"/>
    </source>
</evidence>
<name>B0TRX8_SHEHH</name>
<feature type="transmembrane region" description="Helical" evidence="7">
    <location>
        <begin position="27"/>
        <end position="44"/>
    </location>
</feature>
<dbReference type="PANTHER" id="PTHR30386:SF26">
    <property type="entry name" value="TRANSPORT PROTEIN COMB"/>
    <property type="match status" value="1"/>
</dbReference>
<sequence length="372" mass="40659">MPTSKDTASTGDSEITQKKTVASSKRVTWILLVIVFLLWIYTLWADRVTPMNNHARVNAQLIQITPQVSADIYKVSVLNNAEVRQGDALVDLDNAPFLLKITAARLHLQQTTLSLGADSAGIQEAQANLVASEIKHDNAFKHTQRMAALGRTGVISKQSLEDSQDQLKDAEAQVVQAKAALERAKKALGPKGENNPQLQSALNQLHQALLEESYCHLRSPGDGVITHLNLAAGNFAVAGHPLITFINNKHTWITAMLRENSLIYLKPGTPVKIVFDAYPGQVFRGEVQSIGWGSSGNGNLQTDQTTGLLISPDGLQHSQRFPVNINLGPEASALQQRYGARAMISFYPGESGVGETLLNIWTWTWSYLSYVS</sequence>
<evidence type="ECO:0000256" key="5">
    <source>
        <dbReference type="ARBA" id="ARBA00023136"/>
    </source>
</evidence>
<keyword evidence="5 7" id="KW-0472">Membrane</keyword>
<evidence type="ECO:0000313" key="11">
    <source>
        <dbReference type="EMBL" id="ABZ77890.1"/>
    </source>
</evidence>
<dbReference type="Proteomes" id="UP000001317">
    <property type="component" value="Chromosome"/>
</dbReference>
<evidence type="ECO:0000256" key="6">
    <source>
        <dbReference type="SAM" id="Coils"/>
    </source>
</evidence>
<dbReference type="OrthoDB" id="8958519at2"/>
<dbReference type="STRING" id="458817.Shal_3344"/>
<dbReference type="InterPro" id="IPR058624">
    <property type="entry name" value="MdtA-like_HH"/>
</dbReference>
<feature type="domain" description="CusB-like beta-barrel" evidence="10">
    <location>
        <begin position="252"/>
        <end position="290"/>
    </location>
</feature>
<keyword evidence="3 7" id="KW-0812">Transmembrane</keyword>
<dbReference type="SUPFAM" id="SSF111369">
    <property type="entry name" value="HlyD-like secretion proteins"/>
    <property type="match status" value="2"/>
</dbReference>
<reference evidence="11" key="1">
    <citation type="submission" date="2008-01" db="EMBL/GenBank/DDBJ databases">
        <title>Complete sequence of Shewanella halifaxensis HAW-EB4.</title>
        <authorList>
            <consortium name="US DOE Joint Genome Institute"/>
            <person name="Copeland A."/>
            <person name="Lucas S."/>
            <person name="Lapidus A."/>
            <person name="Glavina del Rio T."/>
            <person name="Dalin E."/>
            <person name="Tice H."/>
            <person name="Bruce D."/>
            <person name="Goodwin L."/>
            <person name="Pitluck S."/>
            <person name="Sims D."/>
            <person name="Brettin T."/>
            <person name="Detter J.C."/>
            <person name="Han C."/>
            <person name="Kuske C.R."/>
            <person name="Schmutz J."/>
            <person name="Larimer F."/>
            <person name="Land M."/>
            <person name="Hauser L."/>
            <person name="Kyrpides N."/>
            <person name="Kim E."/>
            <person name="Zhao J.-S."/>
            <person name="Richardson P."/>
        </authorList>
    </citation>
    <scope>NUCLEOTIDE SEQUENCE [LARGE SCALE GENOMIC DNA]</scope>
    <source>
        <strain evidence="11">HAW-EB4</strain>
    </source>
</reference>
<feature type="domain" description="Multidrug resistance protein MdtA-like barrel-sandwich hybrid" evidence="9">
    <location>
        <begin position="62"/>
        <end position="241"/>
    </location>
</feature>
<dbReference type="GO" id="GO:0016020">
    <property type="term" value="C:membrane"/>
    <property type="evidence" value="ECO:0007669"/>
    <property type="project" value="UniProtKB-SubCell"/>
</dbReference>
<evidence type="ECO:0000259" key="8">
    <source>
        <dbReference type="Pfam" id="PF25876"/>
    </source>
</evidence>
<dbReference type="InterPro" id="IPR050739">
    <property type="entry name" value="MFP"/>
</dbReference>
<organism evidence="11 12">
    <name type="scientific">Shewanella halifaxensis (strain HAW-EB4)</name>
    <dbReference type="NCBI Taxonomy" id="458817"/>
    <lineage>
        <taxon>Bacteria</taxon>
        <taxon>Pseudomonadati</taxon>
        <taxon>Pseudomonadota</taxon>
        <taxon>Gammaproteobacteria</taxon>
        <taxon>Alteromonadales</taxon>
        <taxon>Shewanellaceae</taxon>
        <taxon>Shewanella</taxon>
    </lineage>
</organism>
<evidence type="ECO:0000256" key="1">
    <source>
        <dbReference type="ARBA" id="ARBA00004167"/>
    </source>
</evidence>
<feature type="domain" description="Multidrug resistance protein MdtA-like alpha-helical hairpin" evidence="8">
    <location>
        <begin position="123"/>
        <end position="187"/>
    </location>
</feature>
<keyword evidence="12" id="KW-1185">Reference proteome</keyword>
<keyword evidence="4 7" id="KW-1133">Transmembrane helix</keyword>
<evidence type="ECO:0000313" key="12">
    <source>
        <dbReference type="Proteomes" id="UP000001317"/>
    </source>
</evidence>
<dbReference type="EMBL" id="CP000931">
    <property type="protein sequence ID" value="ABZ77890.1"/>
    <property type="molecule type" value="Genomic_DNA"/>
</dbReference>
<evidence type="ECO:0000259" key="10">
    <source>
        <dbReference type="Pfam" id="PF25954"/>
    </source>
</evidence>
<accession>B0TRX8</accession>
<keyword evidence="6" id="KW-0175">Coiled coil</keyword>
<comment type="subcellular location">
    <subcellularLocation>
        <location evidence="1">Membrane</location>
        <topology evidence="1">Single-pass membrane protein</topology>
    </subcellularLocation>
</comment>
<comment type="similarity">
    <text evidence="2">Belongs to the membrane fusion protein (MFP) (TC 8.A.1) family.</text>
</comment>
<dbReference type="Gene3D" id="1.10.287.470">
    <property type="entry name" value="Helix hairpin bin"/>
    <property type="match status" value="1"/>
</dbReference>
<dbReference type="Pfam" id="PF25954">
    <property type="entry name" value="Beta-barrel_RND_2"/>
    <property type="match status" value="1"/>
</dbReference>
<dbReference type="RefSeq" id="WP_012278410.1">
    <property type="nucleotide sequence ID" value="NC_010334.1"/>
</dbReference>
<dbReference type="eggNOG" id="COG1566">
    <property type="taxonomic scope" value="Bacteria"/>
</dbReference>
<dbReference type="Pfam" id="PF25917">
    <property type="entry name" value="BSH_RND"/>
    <property type="match status" value="1"/>
</dbReference>
<dbReference type="InterPro" id="IPR058792">
    <property type="entry name" value="Beta-barrel_RND_2"/>
</dbReference>
<gene>
    <name evidence="11" type="ordered locus">Shal_3344</name>
</gene>
<feature type="coiled-coil region" evidence="6">
    <location>
        <begin position="160"/>
        <end position="187"/>
    </location>
</feature>
<dbReference type="InterPro" id="IPR058625">
    <property type="entry name" value="MdtA-like_BSH"/>
</dbReference>
<evidence type="ECO:0000259" key="9">
    <source>
        <dbReference type="Pfam" id="PF25917"/>
    </source>
</evidence>
<evidence type="ECO:0000256" key="2">
    <source>
        <dbReference type="ARBA" id="ARBA00009477"/>
    </source>
</evidence>
<dbReference type="HOGENOM" id="CLU_018816_15_3_6"/>
<dbReference type="KEGG" id="shl:Shal_3344"/>
<proteinExistence type="inferred from homology"/>
<evidence type="ECO:0000256" key="7">
    <source>
        <dbReference type="SAM" id="Phobius"/>
    </source>
</evidence>
<evidence type="ECO:0000256" key="3">
    <source>
        <dbReference type="ARBA" id="ARBA00022692"/>
    </source>
</evidence>
<dbReference type="Gene3D" id="2.40.30.170">
    <property type="match status" value="1"/>
</dbReference>
<dbReference type="PANTHER" id="PTHR30386">
    <property type="entry name" value="MEMBRANE FUSION SUBUNIT OF EMRAB-TOLC MULTIDRUG EFFLUX PUMP"/>
    <property type="match status" value="1"/>
</dbReference>
<protein>
    <submittedName>
        <fullName evidence="11">Secretion protein HlyD family protein</fullName>
    </submittedName>
</protein>
<dbReference type="AlphaFoldDB" id="B0TRX8"/>
<dbReference type="Pfam" id="PF25876">
    <property type="entry name" value="HH_MFP_RND"/>
    <property type="match status" value="1"/>
</dbReference>